<dbReference type="Proteomes" id="UP000318538">
    <property type="component" value="Chromosome"/>
</dbReference>
<reference evidence="3 4" key="1">
    <citation type="submission" date="2019-02" db="EMBL/GenBank/DDBJ databases">
        <title>Deep-cultivation of Planctomycetes and their phenomic and genomic characterization uncovers novel biology.</title>
        <authorList>
            <person name="Wiegand S."/>
            <person name="Jogler M."/>
            <person name="Boedeker C."/>
            <person name="Pinto D."/>
            <person name="Vollmers J."/>
            <person name="Rivas-Marin E."/>
            <person name="Kohn T."/>
            <person name="Peeters S.H."/>
            <person name="Heuer A."/>
            <person name="Rast P."/>
            <person name="Oberbeckmann S."/>
            <person name="Bunk B."/>
            <person name="Jeske O."/>
            <person name="Meyerdierks A."/>
            <person name="Storesund J.E."/>
            <person name="Kallscheuer N."/>
            <person name="Luecker S."/>
            <person name="Lage O.M."/>
            <person name="Pohl T."/>
            <person name="Merkel B.J."/>
            <person name="Hornburger P."/>
            <person name="Mueller R.-W."/>
            <person name="Bruemmer F."/>
            <person name="Labrenz M."/>
            <person name="Spormann A.M."/>
            <person name="Op den Camp H."/>
            <person name="Overmann J."/>
            <person name="Amann R."/>
            <person name="Jetten M.S.M."/>
            <person name="Mascher T."/>
            <person name="Medema M.H."/>
            <person name="Devos D.P."/>
            <person name="Kaster A.-K."/>
            <person name="Ovreas L."/>
            <person name="Rohde M."/>
            <person name="Galperin M.Y."/>
            <person name="Jogler C."/>
        </authorList>
    </citation>
    <scope>NUCLEOTIDE SEQUENCE [LARGE SCALE GENOMIC DNA]</scope>
    <source>
        <strain evidence="3 4">K22_7</strain>
    </source>
</reference>
<keyword evidence="2" id="KW-0812">Transmembrane</keyword>
<evidence type="ECO:0000313" key="4">
    <source>
        <dbReference type="Proteomes" id="UP000318538"/>
    </source>
</evidence>
<feature type="region of interest" description="Disordered" evidence="1">
    <location>
        <begin position="34"/>
        <end position="75"/>
    </location>
</feature>
<evidence type="ECO:0000313" key="3">
    <source>
        <dbReference type="EMBL" id="QDT02084.1"/>
    </source>
</evidence>
<name>A0A517N4M6_9BACT</name>
<proteinExistence type="predicted"/>
<accession>A0A517N4M6</accession>
<protein>
    <submittedName>
        <fullName evidence="3">Uncharacterized protein</fullName>
    </submittedName>
</protein>
<organism evidence="3 4">
    <name type="scientific">Rubripirellula lacrimiformis</name>
    <dbReference type="NCBI Taxonomy" id="1930273"/>
    <lineage>
        <taxon>Bacteria</taxon>
        <taxon>Pseudomonadati</taxon>
        <taxon>Planctomycetota</taxon>
        <taxon>Planctomycetia</taxon>
        <taxon>Pirellulales</taxon>
        <taxon>Pirellulaceae</taxon>
        <taxon>Rubripirellula</taxon>
    </lineage>
</organism>
<dbReference type="KEGG" id="rlc:K227x_04550"/>
<keyword evidence="4" id="KW-1185">Reference proteome</keyword>
<gene>
    <name evidence="3" type="ORF">K227x_04550</name>
</gene>
<keyword evidence="2" id="KW-1133">Transmembrane helix</keyword>
<evidence type="ECO:0000256" key="2">
    <source>
        <dbReference type="SAM" id="Phobius"/>
    </source>
</evidence>
<sequence>MTNLVTIVHLTAIATAVVLMMASFAGFLRTQTQRLGESSEPVGQNHYDPQSRRSSDPNHGRRIINPSARVPDRCL</sequence>
<feature type="transmembrane region" description="Helical" evidence="2">
    <location>
        <begin position="6"/>
        <end position="28"/>
    </location>
</feature>
<dbReference type="EMBL" id="CP036525">
    <property type="protein sequence ID" value="QDT02084.1"/>
    <property type="molecule type" value="Genomic_DNA"/>
</dbReference>
<dbReference type="AlphaFoldDB" id="A0A517N4M6"/>
<evidence type="ECO:0000256" key="1">
    <source>
        <dbReference type="SAM" id="MobiDB-lite"/>
    </source>
</evidence>
<keyword evidence="2" id="KW-0472">Membrane</keyword>
<feature type="compositionally biased region" description="Basic and acidic residues" evidence="1">
    <location>
        <begin position="49"/>
        <end position="59"/>
    </location>
</feature>
<dbReference type="RefSeq" id="WP_145167854.1">
    <property type="nucleotide sequence ID" value="NZ_CP036525.1"/>
</dbReference>